<dbReference type="SMART" id="SM00382">
    <property type="entry name" value="AAA"/>
    <property type="match status" value="1"/>
</dbReference>
<dbReference type="Proteomes" id="UP000231501">
    <property type="component" value="Unassembled WGS sequence"/>
</dbReference>
<dbReference type="InterPro" id="IPR003593">
    <property type="entry name" value="AAA+_ATPase"/>
</dbReference>
<keyword evidence="4 6" id="KW-0067">ATP-binding</keyword>
<keyword evidence="2" id="KW-1003">Cell membrane</keyword>
<comment type="caution">
    <text evidence="6">The sequence shown here is derived from an EMBL/GenBank/DDBJ whole genome shotgun (WGS) entry which is preliminary data.</text>
</comment>
<proteinExistence type="predicted"/>
<dbReference type="GO" id="GO:0016887">
    <property type="term" value="F:ATP hydrolysis activity"/>
    <property type="evidence" value="ECO:0007669"/>
    <property type="project" value="InterPro"/>
</dbReference>
<evidence type="ECO:0000256" key="2">
    <source>
        <dbReference type="ARBA" id="ARBA00022475"/>
    </source>
</evidence>
<accession>A0A2G9C6H7</accession>
<dbReference type="Pfam" id="PF00005">
    <property type="entry name" value="ABC_tran"/>
    <property type="match status" value="1"/>
</dbReference>
<dbReference type="InterPro" id="IPR032823">
    <property type="entry name" value="BCA_ABC_TP_C"/>
</dbReference>
<evidence type="ECO:0000313" key="6">
    <source>
        <dbReference type="EMBL" id="PIM51945.1"/>
    </source>
</evidence>
<dbReference type="InterPro" id="IPR027417">
    <property type="entry name" value="P-loop_NTPase"/>
</dbReference>
<evidence type="ECO:0000313" key="7">
    <source>
        <dbReference type="Proteomes" id="UP000231501"/>
    </source>
</evidence>
<keyword evidence="7" id="KW-1185">Reference proteome</keyword>
<evidence type="ECO:0000256" key="3">
    <source>
        <dbReference type="ARBA" id="ARBA00022741"/>
    </source>
</evidence>
<dbReference type="GO" id="GO:0005886">
    <property type="term" value="C:plasma membrane"/>
    <property type="evidence" value="ECO:0007669"/>
    <property type="project" value="TreeGrafter"/>
</dbReference>
<keyword evidence="3" id="KW-0547">Nucleotide-binding</keyword>
<dbReference type="SUPFAM" id="SSF52540">
    <property type="entry name" value="P-loop containing nucleoside triphosphate hydrolases"/>
    <property type="match status" value="1"/>
</dbReference>
<feature type="domain" description="ABC transporter" evidence="5">
    <location>
        <begin position="66"/>
        <end position="321"/>
    </location>
</feature>
<keyword evidence="2" id="KW-0472">Membrane</keyword>
<dbReference type="CDD" id="cd03219">
    <property type="entry name" value="ABC_Mj1267_LivG_branched"/>
    <property type="match status" value="1"/>
</dbReference>
<sequence>MSATATATASAAGTLGASVGASVGASAAAPAPALFQDAAAPGATDPGAPAATATPSATRRVGEVILEVSNITLSFGGVKALNDISFDVREHEIRAIIGPNGAGKSSMLNCINGVYQPQAGRVLFRGEDVRLLSPRTRLRRMAEMGVARTFQNLALFKGMSVLDNIMSGRNLRMRTGLFAQAFRNPWWSPAEREETAHREHVERIIDFLEIQAHRKTPVGRLPYGLQKRVDLGRALAMEPRVLLLDEPMAGMNVEEKQDMCRFILDVNDEFGTTIVLIEHDMGVVMDISDRVVVLDYGRKIGDGKPDEVRANEDVIRAYLGASH</sequence>
<evidence type="ECO:0000259" key="5">
    <source>
        <dbReference type="PROSITE" id="PS50893"/>
    </source>
</evidence>
<protein>
    <submittedName>
        <fullName evidence="6">ABC transporter ATP-binding protein</fullName>
    </submittedName>
</protein>
<dbReference type="InterPro" id="IPR003439">
    <property type="entry name" value="ABC_transporter-like_ATP-bd"/>
</dbReference>
<dbReference type="PANTHER" id="PTHR45772:SF1">
    <property type="entry name" value="ABC TRANSPORTER ATP-BINDING PROTEIN"/>
    <property type="match status" value="1"/>
</dbReference>
<dbReference type="EMBL" id="PEOG01000049">
    <property type="protein sequence ID" value="PIM51945.1"/>
    <property type="molecule type" value="Genomic_DNA"/>
</dbReference>
<reference evidence="6 7" key="1">
    <citation type="submission" date="2017-11" db="EMBL/GenBank/DDBJ databases">
        <title>Draft genome sequence of Mitsuaria sp. HWN-4.</title>
        <authorList>
            <person name="Gundlapally S.R."/>
        </authorList>
    </citation>
    <scope>NUCLEOTIDE SEQUENCE [LARGE SCALE GENOMIC DNA]</scope>
    <source>
        <strain evidence="6 7">HWN-4</strain>
    </source>
</reference>
<dbReference type="AlphaFoldDB" id="A0A2G9C6H7"/>
<dbReference type="PANTHER" id="PTHR45772">
    <property type="entry name" value="CONSERVED COMPONENT OF ABC TRANSPORTER FOR NATURAL AMINO ACIDS-RELATED"/>
    <property type="match status" value="1"/>
</dbReference>
<keyword evidence="1" id="KW-0813">Transport</keyword>
<evidence type="ECO:0000256" key="4">
    <source>
        <dbReference type="ARBA" id="ARBA00022840"/>
    </source>
</evidence>
<name>A0A2G9C6H7_9BURK</name>
<dbReference type="GO" id="GO:0005524">
    <property type="term" value="F:ATP binding"/>
    <property type="evidence" value="ECO:0007669"/>
    <property type="project" value="UniProtKB-KW"/>
</dbReference>
<dbReference type="FunFam" id="3.40.50.300:FF:000421">
    <property type="entry name" value="Branched-chain amino acid ABC transporter ATP-binding protein"/>
    <property type="match status" value="1"/>
</dbReference>
<gene>
    <name evidence="6" type="ORF">CS062_17105</name>
</gene>
<dbReference type="OrthoDB" id="9805514at2"/>
<dbReference type="Gene3D" id="3.40.50.300">
    <property type="entry name" value="P-loop containing nucleotide triphosphate hydrolases"/>
    <property type="match status" value="1"/>
</dbReference>
<dbReference type="Pfam" id="PF12399">
    <property type="entry name" value="BCA_ABC_TP_C"/>
    <property type="match status" value="1"/>
</dbReference>
<dbReference type="RefSeq" id="WP_099862814.1">
    <property type="nucleotide sequence ID" value="NZ_PEOG01000049.1"/>
</dbReference>
<organism evidence="6 7">
    <name type="scientific">Roseateles chitinivorans</name>
    <dbReference type="NCBI Taxonomy" id="2917965"/>
    <lineage>
        <taxon>Bacteria</taxon>
        <taxon>Pseudomonadati</taxon>
        <taxon>Pseudomonadota</taxon>
        <taxon>Betaproteobacteria</taxon>
        <taxon>Burkholderiales</taxon>
        <taxon>Sphaerotilaceae</taxon>
        <taxon>Roseateles</taxon>
    </lineage>
</organism>
<evidence type="ECO:0000256" key="1">
    <source>
        <dbReference type="ARBA" id="ARBA00022448"/>
    </source>
</evidence>
<dbReference type="PROSITE" id="PS50893">
    <property type="entry name" value="ABC_TRANSPORTER_2"/>
    <property type="match status" value="1"/>
</dbReference>
<dbReference type="InterPro" id="IPR051120">
    <property type="entry name" value="ABC_AA/LPS_Transport"/>
</dbReference>